<evidence type="ECO:0000313" key="2">
    <source>
        <dbReference type="Proteomes" id="UP000479000"/>
    </source>
</evidence>
<proteinExistence type="predicted"/>
<gene>
    <name evidence="1" type="ORF">NTEN_LOCUS14373</name>
</gene>
<dbReference type="AlphaFoldDB" id="A0A6H5GYC2"/>
<dbReference type="Proteomes" id="UP000479000">
    <property type="component" value="Unassembled WGS sequence"/>
</dbReference>
<name>A0A6H5GYC2_9HEMI</name>
<evidence type="ECO:0000313" key="1">
    <source>
        <dbReference type="EMBL" id="CAB0009207.1"/>
    </source>
</evidence>
<organism evidence="1 2">
    <name type="scientific">Nesidiocoris tenuis</name>
    <dbReference type="NCBI Taxonomy" id="355587"/>
    <lineage>
        <taxon>Eukaryota</taxon>
        <taxon>Metazoa</taxon>
        <taxon>Ecdysozoa</taxon>
        <taxon>Arthropoda</taxon>
        <taxon>Hexapoda</taxon>
        <taxon>Insecta</taxon>
        <taxon>Pterygota</taxon>
        <taxon>Neoptera</taxon>
        <taxon>Paraneoptera</taxon>
        <taxon>Hemiptera</taxon>
        <taxon>Heteroptera</taxon>
        <taxon>Panheteroptera</taxon>
        <taxon>Cimicomorpha</taxon>
        <taxon>Miridae</taxon>
        <taxon>Dicyphina</taxon>
        <taxon>Nesidiocoris</taxon>
    </lineage>
</organism>
<keyword evidence="2" id="KW-1185">Reference proteome</keyword>
<dbReference type="EMBL" id="CADCXU010021597">
    <property type="protein sequence ID" value="CAB0009207.1"/>
    <property type="molecule type" value="Genomic_DNA"/>
</dbReference>
<reference evidence="1 2" key="1">
    <citation type="submission" date="2020-02" db="EMBL/GenBank/DDBJ databases">
        <authorList>
            <person name="Ferguson B K."/>
        </authorList>
    </citation>
    <scope>NUCLEOTIDE SEQUENCE [LARGE SCALE GENOMIC DNA]</scope>
</reference>
<sequence length="279" mass="31243">MSNDNDKRTLIIPIQQDQSVMRSATKVGNTLELEAANIDNGVNNKPKVKRAVLDYTTVLESAEMDGKGRRNKLTARVEIKELADDDQNEVAAGSLGYQPWVLTSQNKEYLGALMANLVKGNEHYLATHKQTITTSFSHPKQHHSGGKNGFRFSCMFLIGGRHFFDALPRGRSAALPLDALYGCQRSPGQMEHELVFLEPTVRAQVRCSYEEAMNFRPVFESGRFSLSPYGPPLAPRRVPFNKTYSASVAHGLVPYYIRSADDEKIFIARDQAAWPSLFY</sequence>
<protein>
    <submittedName>
        <fullName evidence="1">Uncharacterized protein</fullName>
    </submittedName>
</protein>
<accession>A0A6H5GYC2</accession>